<keyword evidence="1" id="KW-0472">Membrane</keyword>
<comment type="caution">
    <text evidence="2">The sequence shown here is derived from an EMBL/GenBank/DDBJ whole genome shotgun (WGS) entry which is preliminary data.</text>
</comment>
<proteinExistence type="predicted"/>
<sequence length="110" mass="11568">MRSDRRGGLSDIARVAAASVLVFVVGGLVLVAVSVYEVVERETGGGARYLPLAYVVAWAGIVFSAVVAVERVVARIRARRPIGWAPIVAVPLLVESWLAGLLVAMVAVSI</sequence>
<keyword evidence="1" id="KW-1133">Transmembrane helix</keyword>
<name>A0ABV3G0K3_9NOCA</name>
<dbReference type="Proteomes" id="UP001551695">
    <property type="component" value="Unassembled WGS sequence"/>
</dbReference>
<evidence type="ECO:0000313" key="3">
    <source>
        <dbReference type="Proteomes" id="UP001551695"/>
    </source>
</evidence>
<keyword evidence="3" id="KW-1185">Reference proteome</keyword>
<dbReference type="RefSeq" id="WP_109523058.1">
    <property type="nucleotide sequence ID" value="NZ_JBFAKC010000014.1"/>
</dbReference>
<reference evidence="2 3" key="1">
    <citation type="submission" date="2024-06" db="EMBL/GenBank/DDBJ databases">
        <title>The Natural Products Discovery Center: Release of the First 8490 Sequenced Strains for Exploring Actinobacteria Biosynthetic Diversity.</title>
        <authorList>
            <person name="Kalkreuter E."/>
            <person name="Kautsar S.A."/>
            <person name="Yang D."/>
            <person name="Bader C.D."/>
            <person name="Teijaro C.N."/>
            <person name="Fluegel L."/>
            <person name="Davis C.M."/>
            <person name="Simpson J.R."/>
            <person name="Lauterbach L."/>
            <person name="Steele A.D."/>
            <person name="Gui C."/>
            <person name="Meng S."/>
            <person name="Li G."/>
            <person name="Viehrig K."/>
            <person name="Ye F."/>
            <person name="Su P."/>
            <person name="Kiefer A.F."/>
            <person name="Nichols A."/>
            <person name="Cepeda A.J."/>
            <person name="Yan W."/>
            <person name="Fan B."/>
            <person name="Jiang Y."/>
            <person name="Adhikari A."/>
            <person name="Zheng C.-J."/>
            <person name="Schuster L."/>
            <person name="Cowan T.M."/>
            <person name="Smanski M.J."/>
            <person name="Chevrette M.G."/>
            <person name="De Carvalho L.P.S."/>
            <person name="Shen B."/>
        </authorList>
    </citation>
    <scope>NUCLEOTIDE SEQUENCE [LARGE SCALE GENOMIC DNA]</scope>
    <source>
        <strain evidence="2 3">NPDC050403</strain>
    </source>
</reference>
<protein>
    <submittedName>
        <fullName evidence="2">Uncharacterized protein</fullName>
    </submittedName>
</protein>
<evidence type="ECO:0000313" key="2">
    <source>
        <dbReference type="EMBL" id="MEV0711163.1"/>
    </source>
</evidence>
<organism evidence="2 3">
    <name type="scientific">Nocardia aurea</name>
    <dbReference type="NCBI Taxonomy" id="2144174"/>
    <lineage>
        <taxon>Bacteria</taxon>
        <taxon>Bacillati</taxon>
        <taxon>Actinomycetota</taxon>
        <taxon>Actinomycetes</taxon>
        <taxon>Mycobacteriales</taxon>
        <taxon>Nocardiaceae</taxon>
        <taxon>Nocardia</taxon>
    </lineage>
</organism>
<feature type="transmembrane region" description="Helical" evidence="1">
    <location>
        <begin position="12"/>
        <end position="36"/>
    </location>
</feature>
<feature type="transmembrane region" description="Helical" evidence="1">
    <location>
        <begin position="81"/>
        <end position="108"/>
    </location>
</feature>
<dbReference type="EMBL" id="JBFAKC010000014">
    <property type="protein sequence ID" value="MEV0711163.1"/>
    <property type="molecule type" value="Genomic_DNA"/>
</dbReference>
<keyword evidence="1" id="KW-0812">Transmembrane</keyword>
<evidence type="ECO:0000256" key="1">
    <source>
        <dbReference type="SAM" id="Phobius"/>
    </source>
</evidence>
<accession>A0ABV3G0K3</accession>
<feature type="transmembrane region" description="Helical" evidence="1">
    <location>
        <begin position="48"/>
        <end position="69"/>
    </location>
</feature>
<gene>
    <name evidence="2" type="ORF">AB0I48_26720</name>
</gene>